<name>A0A2V1D689_9PLEO</name>
<evidence type="ECO:0000256" key="1">
    <source>
        <dbReference type="SAM" id="MobiDB-lite"/>
    </source>
</evidence>
<evidence type="ECO:0000313" key="2">
    <source>
        <dbReference type="EMBL" id="PVH92744.1"/>
    </source>
</evidence>
<sequence>MNSYWSTSTSHAEKKNPGANQSEVRPGTGSGQSLPASSAPRPSTSDTADECDIFAMYTTLEDHAPPNERAASADTEMLDRGEDTTVAPMASTVIQSSMPSIFKNTGNTPTATDLSDPANRSTSNMAGTPLSQVVCHAECSSESPSRASSHWSMSPVLDSRYAWSASSPLPTRYLRDLKRLDSLYGDGSARGLRNIPEIINIGDHFLREDVVNFVETFRQGRGLEGLWYRVPLSNPSTGSSVVERIFNSLRCAETIEYDAAVDPVRLRMARVLLYHYFEQKCIDMRNDFNLPSLLSQGKRVSSVVLDVIIEEMPGILQAYLNHQLYHILTRP</sequence>
<feature type="compositionally biased region" description="Polar residues" evidence="1">
    <location>
        <begin position="31"/>
        <end position="46"/>
    </location>
</feature>
<dbReference type="Proteomes" id="UP000244855">
    <property type="component" value="Unassembled WGS sequence"/>
</dbReference>
<feature type="compositionally biased region" description="Polar residues" evidence="1">
    <location>
        <begin position="1"/>
        <end position="10"/>
    </location>
</feature>
<organism evidence="2 3">
    <name type="scientific">Periconia macrospinosa</name>
    <dbReference type="NCBI Taxonomy" id="97972"/>
    <lineage>
        <taxon>Eukaryota</taxon>
        <taxon>Fungi</taxon>
        <taxon>Dikarya</taxon>
        <taxon>Ascomycota</taxon>
        <taxon>Pezizomycotina</taxon>
        <taxon>Dothideomycetes</taxon>
        <taxon>Pleosporomycetidae</taxon>
        <taxon>Pleosporales</taxon>
        <taxon>Massarineae</taxon>
        <taxon>Periconiaceae</taxon>
        <taxon>Periconia</taxon>
    </lineage>
</organism>
<evidence type="ECO:0000313" key="3">
    <source>
        <dbReference type="Proteomes" id="UP000244855"/>
    </source>
</evidence>
<keyword evidence="3" id="KW-1185">Reference proteome</keyword>
<proteinExistence type="predicted"/>
<feature type="region of interest" description="Disordered" evidence="1">
    <location>
        <begin position="1"/>
        <end position="47"/>
    </location>
</feature>
<reference evidence="2 3" key="1">
    <citation type="journal article" date="2018" name="Sci. Rep.">
        <title>Comparative genomics provides insights into the lifestyle and reveals functional heterogeneity of dark septate endophytic fungi.</title>
        <authorList>
            <person name="Knapp D.G."/>
            <person name="Nemeth J.B."/>
            <person name="Barry K."/>
            <person name="Hainaut M."/>
            <person name="Henrissat B."/>
            <person name="Johnson J."/>
            <person name="Kuo A."/>
            <person name="Lim J.H.P."/>
            <person name="Lipzen A."/>
            <person name="Nolan M."/>
            <person name="Ohm R.A."/>
            <person name="Tamas L."/>
            <person name="Grigoriev I.V."/>
            <person name="Spatafora J.W."/>
            <person name="Nagy L.G."/>
            <person name="Kovacs G.M."/>
        </authorList>
    </citation>
    <scope>NUCLEOTIDE SEQUENCE [LARGE SCALE GENOMIC DNA]</scope>
    <source>
        <strain evidence="2 3">DSE2036</strain>
    </source>
</reference>
<dbReference type="EMBL" id="KZ805651">
    <property type="protein sequence ID" value="PVH92744.1"/>
    <property type="molecule type" value="Genomic_DNA"/>
</dbReference>
<gene>
    <name evidence="2" type="ORF">DM02DRAFT_677283</name>
</gene>
<feature type="region of interest" description="Disordered" evidence="1">
    <location>
        <begin position="97"/>
        <end position="121"/>
    </location>
</feature>
<protein>
    <submittedName>
        <fullName evidence="2">Uncharacterized protein</fullName>
    </submittedName>
</protein>
<dbReference type="AlphaFoldDB" id="A0A2V1D689"/>
<dbReference type="OrthoDB" id="3798579at2759"/>
<accession>A0A2V1D689</accession>